<dbReference type="InterPro" id="IPR051448">
    <property type="entry name" value="CdaR-like_regulators"/>
</dbReference>
<protein>
    <submittedName>
        <fullName evidence="3">PucR family transcriptional regulator</fullName>
    </submittedName>
</protein>
<dbReference type="Pfam" id="PF07905">
    <property type="entry name" value="PucR"/>
    <property type="match status" value="1"/>
</dbReference>
<sequence>MALKVKDLLHLQSLQGLRLLSGERGLDRVVCSVGIMDYEFAEGVDYQNEAPFERDSFVISSLLFAQSDSSRILEAVKALYEMGTSAFAFKSVIFDTLPQEVLDFSREKNYPIFVFGLERYFENIVYEIMEAVQRDDTQILDEQMIKRMIEGDMPGDEVSRICKNLSLFFKEHAQAVYVRPRAKGERLKTTRIFRNFYMNKALKKKSLLCRYDGGVFVILTAASENLEGFEVILKEVCDNLSFEGAVYFSRSDIHPPHEALDLCLRESFHTFAASMAEGREYANYEKIGAFSYLVPLANTQAMRTFSEGFLKPLLGREEYLSTCQEWVFQKGDINATALSMNCHQNTIRYRLSKVKELLAAEEKTEAEFYGELSAALRIHLLHESGVL</sequence>
<proteinExistence type="predicted"/>
<feature type="domain" description="PucR C-terminal helix-turn-helix" evidence="2">
    <location>
        <begin position="320"/>
        <end position="377"/>
    </location>
</feature>
<dbReference type="RefSeq" id="WP_160201190.1">
    <property type="nucleotide sequence ID" value="NZ_QXWK01000008.1"/>
</dbReference>
<dbReference type="Proteomes" id="UP000446866">
    <property type="component" value="Unassembled WGS sequence"/>
</dbReference>
<dbReference type="PANTHER" id="PTHR33744">
    <property type="entry name" value="CARBOHYDRATE DIACID REGULATOR"/>
    <property type="match status" value="1"/>
</dbReference>
<dbReference type="InterPro" id="IPR012914">
    <property type="entry name" value="PucR_dom"/>
</dbReference>
<dbReference type="EMBL" id="QXWK01000008">
    <property type="protein sequence ID" value="NBH60894.1"/>
    <property type="molecule type" value="Genomic_DNA"/>
</dbReference>
<keyword evidence="4" id="KW-1185">Reference proteome</keyword>
<organism evidence="3 4">
    <name type="scientific">Anaerotruncus colihominis</name>
    <dbReference type="NCBI Taxonomy" id="169435"/>
    <lineage>
        <taxon>Bacteria</taxon>
        <taxon>Bacillati</taxon>
        <taxon>Bacillota</taxon>
        <taxon>Clostridia</taxon>
        <taxon>Eubacteriales</taxon>
        <taxon>Oscillospiraceae</taxon>
        <taxon>Anaerotruncus</taxon>
    </lineage>
</organism>
<evidence type="ECO:0000313" key="4">
    <source>
        <dbReference type="Proteomes" id="UP000446866"/>
    </source>
</evidence>
<gene>
    <name evidence="3" type="ORF">D0435_04400</name>
</gene>
<reference evidence="3 4" key="1">
    <citation type="submission" date="2018-08" db="EMBL/GenBank/DDBJ databases">
        <title>Murine metabolic-syndrome-specific gut microbial biobank.</title>
        <authorList>
            <person name="Liu C."/>
        </authorList>
    </citation>
    <scope>NUCLEOTIDE SEQUENCE [LARGE SCALE GENOMIC DNA]</scope>
    <source>
        <strain evidence="3 4">28</strain>
    </source>
</reference>
<name>A0A845QHJ2_9FIRM</name>
<comment type="caution">
    <text evidence="3">The sequence shown here is derived from an EMBL/GenBank/DDBJ whole genome shotgun (WGS) entry which is preliminary data.</text>
</comment>
<feature type="domain" description="Purine catabolism PurC-like" evidence="1">
    <location>
        <begin position="7"/>
        <end position="132"/>
    </location>
</feature>
<dbReference type="Gene3D" id="1.10.10.2840">
    <property type="entry name" value="PucR C-terminal helix-turn-helix domain"/>
    <property type="match status" value="1"/>
</dbReference>
<dbReference type="Pfam" id="PF13556">
    <property type="entry name" value="HTH_30"/>
    <property type="match status" value="1"/>
</dbReference>
<evidence type="ECO:0000259" key="2">
    <source>
        <dbReference type="Pfam" id="PF13556"/>
    </source>
</evidence>
<evidence type="ECO:0000259" key="1">
    <source>
        <dbReference type="Pfam" id="PF07905"/>
    </source>
</evidence>
<dbReference type="InterPro" id="IPR025736">
    <property type="entry name" value="PucR_C-HTH_dom"/>
</dbReference>
<dbReference type="InterPro" id="IPR042070">
    <property type="entry name" value="PucR_C-HTH_sf"/>
</dbReference>
<evidence type="ECO:0000313" key="3">
    <source>
        <dbReference type="EMBL" id="NBH60894.1"/>
    </source>
</evidence>
<dbReference type="AlphaFoldDB" id="A0A845QHJ2"/>
<accession>A0A845QHJ2</accession>